<dbReference type="OrthoDB" id="7186565at2"/>
<gene>
    <name evidence="2" type="ORF">SAMN06297468_1646</name>
</gene>
<proteinExistence type="predicted"/>
<dbReference type="RefSeq" id="WP_086437532.1">
    <property type="nucleotide sequence ID" value="NZ_FXWG01000002.1"/>
</dbReference>
<dbReference type="GO" id="GO:0016758">
    <property type="term" value="F:hexosyltransferase activity"/>
    <property type="evidence" value="ECO:0007669"/>
    <property type="project" value="InterPro"/>
</dbReference>
<feature type="domain" description="Glycosyl transferase family 28 C-terminal" evidence="1">
    <location>
        <begin position="1"/>
        <end position="136"/>
    </location>
</feature>
<name>A0A1Y6F3G7_9SPHN</name>
<evidence type="ECO:0000259" key="1">
    <source>
        <dbReference type="Pfam" id="PF04101"/>
    </source>
</evidence>
<dbReference type="Gene3D" id="3.40.50.2000">
    <property type="entry name" value="Glycogen Phosphorylase B"/>
    <property type="match status" value="1"/>
</dbReference>
<keyword evidence="2" id="KW-0808">Transferase</keyword>
<dbReference type="Proteomes" id="UP000194420">
    <property type="component" value="Unassembled WGS sequence"/>
</dbReference>
<accession>A0A1Y6F3G7</accession>
<dbReference type="SUPFAM" id="SSF53756">
    <property type="entry name" value="UDP-Glycosyltransferase/glycogen phosphorylase"/>
    <property type="match status" value="1"/>
</dbReference>
<reference evidence="3" key="1">
    <citation type="submission" date="2017-04" db="EMBL/GenBank/DDBJ databases">
        <authorList>
            <person name="Varghese N."/>
            <person name="Submissions S."/>
        </authorList>
    </citation>
    <scope>NUCLEOTIDE SEQUENCE [LARGE SCALE GENOMIC DNA]</scope>
</reference>
<dbReference type="AlphaFoldDB" id="A0A1Y6F3G7"/>
<keyword evidence="3" id="KW-1185">Reference proteome</keyword>
<evidence type="ECO:0000313" key="2">
    <source>
        <dbReference type="EMBL" id="SMQ69458.1"/>
    </source>
</evidence>
<protein>
    <submittedName>
        <fullName evidence="2">UDP-N-acetylglucosamine transferase subunit ALG13</fullName>
    </submittedName>
</protein>
<dbReference type="EMBL" id="FXWG01000002">
    <property type="protein sequence ID" value="SMQ69458.1"/>
    <property type="molecule type" value="Genomic_DNA"/>
</dbReference>
<organism evidence="2 3">
    <name type="scientific">Altererythrobacter xiamenensis</name>
    <dbReference type="NCBI Taxonomy" id="1316679"/>
    <lineage>
        <taxon>Bacteria</taxon>
        <taxon>Pseudomonadati</taxon>
        <taxon>Pseudomonadota</taxon>
        <taxon>Alphaproteobacteria</taxon>
        <taxon>Sphingomonadales</taxon>
        <taxon>Erythrobacteraceae</taxon>
        <taxon>Altererythrobacter</taxon>
    </lineage>
</organism>
<sequence>MILLTVGKQLPFDRLVMAVDALAPDLPEPVIAQVGHSGFQRQNIETHARLSARAFEDLAARATLIVAHAGIGSVLLARRLQKPIVLMPRRADLGEHRNDHQLSTAKQLEDSEAIFVAWEEKELAQTIKHALHSPPVGERASPSLARLRKATASFIAKGDLP</sequence>
<evidence type="ECO:0000313" key="3">
    <source>
        <dbReference type="Proteomes" id="UP000194420"/>
    </source>
</evidence>
<dbReference type="InterPro" id="IPR007235">
    <property type="entry name" value="Glyco_trans_28_C"/>
</dbReference>
<dbReference type="Pfam" id="PF04101">
    <property type="entry name" value="Glyco_tran_28_C"/>
    <property type="match status" value="1"/>
</dbReference>